<dbReference type="STRING" id="452638.Pnec_0617"/>
<proteinExistence type="predicted"/>
<sequence length="65" mass="7173">MIQKAAGEIKGVELKIAGSGESLERLLNNEAHIAGYHVSDPNSSKAIYQRLSKCDIEIYPVMKRT</sequence>
<dbReference type="AlphaFoldDB" id="B1XU39"/>
<dbReference type="KEGG" id="pne:Pnec_0617"/>
<gene>
    <name evidence="1" type="ordered locus">Pnec_0617</name>
</gene>
<dbReference type="EMBL" id="CP001010">
    <property type="protein sequence ID" value="ACB43866.1"/>
    <property type="molecule type" value="Genomic_DNA"/>
</dbReference>
<dbReference type="HOGENOM" id="CLU_2846066_0_0_4"/>
<reference evidence="1" key="1">
    <citation type="submission" date="2008-03" db="EMBL/GenBank/DDBJ databases">
        <title>Complete sequence of Polynucleobacter necessarius STIR1.</title>
        <authorList>
            <consortium name="US DOE Joint Genome Institute"/>
            <person name="Copeland A."/>
            <person name="Lucas S."/>
            <person name="Lapidus A."/>
            <person name="Barry K."/>
            <person name="Detter J.C."/>
            <person name="Glavina del Rio T."/>
            <person name="Hammon N."/>
            <person name="Israni S."/>
            <person name="Dalin E."/>
            <person name="Tice H."/>
            <person name="Pitluck S."/>
            <person name="Chain P."/>
            <person name="Malfatti S."/>
            <person name="Shin M."/>
            <person name="Vergez L."/>
            <person name="Schmutz J."/>
            <person name="Larimer F."/>
            <person name="Land M."/>
            <person name="Hauser L."/>
            <person name="Kyrpides N."/>
            <person name="Kim E."/>
            <person name="Hahn M."/>
            <person name="Richardson P."/>
        </authorList>
    </citation>
    <scope>NUCLEOTIDE SEQUENCE [LARGE SCALE GENOMIC DNA]</scope>
    <source>
        <strain evidence="1">STIR1</strain>
    </source>
</reference>
<name>B1XU39_POLNS</name>
<accession>B1XU39</accession>
<protein>
    <submittedName>
        <fullName evidence="1">Transcriptional regulator of molybdate metabolism, LysR family</fullName>
    </submittedName>
</protein>
<organism evidence="1">
    <name type="scientific">Polynucleobacter necessarius subsp. necessarius (strain STIR1)</name>
    <dbReference type="NCBI Taxonomy" id="452638"/>
    <lineage>
        <taxon>Bacteria</taxon>
        <taxon>Pseudomonadati</taxon>
        <taxon>Pseudomonadota</taxon>
        <taxon>Betaproteobacteria</taxon>
        <taxon>Burkholderiales</taxon>
        <taxon>Burkholderiaceae</taxon>
        <taxon>Polynucleobacter</taxon>
    </lineage>
</organism>
<dbReference type="eggNOG" id="COG1910">
    <property type="taxonomic scope" value="Bacteria"/>
</dbReference>
<evidence type="ECO:0000313" key="1">
    <source>
        <dbReference type="EMBL" id="ACB43866.1"/>
    </source>
</evidence>